<gene>
    <name evidence="1" type="ORF">C7B77_17705</name>
</gene>
<accession>A0A2T1GBG5</accession>
<sequence>MGIYHHDELFAGKPVVEYTTEIGIVNPTESSYRLSVDYDSEYSIVDLLMQFLADPNVSKITSLIIGQWDAEDGSSEPVVQLLVDASPKLPNLTALFLGDITGEEYEISWIQQSDLSPLWNAYPQLEYLRIRGNEELSFGEIKLDRLKTLIVETGGLSVERVREICQGYLPQLEHLELWLGTDDYGGDTTVEDLAPILSGSLFPYLQYLGLKNSHIADRIAIAIANATILVRIKVLDLSLGNLGDIGATALLASPLINHLEKLDLHHHYLSEESIEKLEKLSIEVDLGDPQEADADDDEEYRYIAVSE</sequence>
<name>A0A2T1GBG5_9CYAN</name>
<dbReference type="SUPFAM" id="SSF52047">
    <property type="entry name" value="RNI-like"/>
    <property type="match status" value="1"/>
</dbReference>
<dbReference type="InterPro" id="IPR032675">
    <property type="entry name" value="LRR_dom_sf"/>
</dbReference>
<dbReference type="EMBL" id="PVWO01000248">
    <property type="protein sequence ID" value="PSB54587.1"/>
    <property type="molecule type" value="Genomic_DNA"/>
</dbReference>
<evidence type="ECO:0000313" key="2">
    <source>
        <dbReference type="Proteomes" id="UP000238937"/>
    </source>
</evidence>
<dbReference type="RefSeq" id="WP_106307681.1">
    <property type="nucleotide sequence ID" value="NZ_PVWO01000248.1"/>
</dbReference>
<protein>
    <recommendedName>
        <fullName evidence="3">Cytoplasmic protein</fullName>
    </recommendedName>
</protein>
<dbReference type="InterPro" id="IPR047722">
    <property type="entry name" value="STM4015-like"/>
</dbReference>
<comment type="caution">
    <text evidence="1">The sequence shown here is derived from an EMBL/GenBank/DDBJ whole genome shotgun (WGS) entry which is preliminary data.</text>
</comment>
<reference evidence="1 2" key="1">
    <citation type="submission" date="2018-03" db="EMBL/GenBank/DDBJ databases">
        <title>The ancient ancestry and fast evolution of plastids.</title>
        <authorList>
            <person name="Moore K.R."/>
            <person name="Magnabosco C."/>
            <person name="Momper L."/>
            <person name="Gold D.A."/>
            <person name="Bosak T."/>
            <person name="Fournier G.P."/>
        </authorList>
    </citation>
    <scope>NUCLEOTIDE SEQUENCE [LARGE SCALE GENOMIC DNA]</scope>
    <source>
        <strain evidence="1 2">CCALA 037</strain>
    </source>
</reference>
<organism evidence="1 2">
    <name type="scientific">Chamaesiphon polymorphus CCALA 037</name>
    <dbReference type="NCBI Taxonomy" id="2107692"/>
    <lineage>
        <taxon>Bacteria</taxon>
        <taxon>Bacillati</taxon>
        <taxon>Cyanobacteriota</taxon>
        <taxon>Cyanophyceae</taxon>
        <taxon>Gomontiellales</taxon>
        <taxon>Chamaesiphonaceae</taxon>
        <taxon>Chamaesiphon</taxon>
    </lineage>
</organism>
<dbReference type="Gene3D" id="3.80.10.10">
    <property type="entry name" value="Ribonuclease Inhibitor"/>
    <property type="match status" value="1"/>
</dbReference>
<proteinExistence type="predicted"/>
<evidence type="ECO:0008006" key="3">
    <source>
        <dbReference type="Google" id="ProtNLM"/>
    </source>
</evidence>
<keyword evidence="2" id="KW-1185">Reference proteome</keyword>
<evidence type="ECO:0000313" key="1">
    <source>
        <dbReference type="EMBL" id="PSB54587.1"/>
    </source>
</evidence>
<dbReference type="NCBIfam" id="NF038076">
    <property type="entry name" value="fam_STM4015"/>
    <property type="match status" value="1"/>
</dbReference>
<dbReference type="Proteomes" id="UP000238937">
    <property type="component" value="Unassembled WGS sequence"/>
</dbReference>
<dbReference type="OrthoDB" id="571184at2"/>
<dbReference type="AlphaFoldDB" id="A0A2T1GBG5"/>